<evidence type="ECO:0000256" key="6">
    <source>
        <dbReference type="ARBA" id="ARBA00022679"/>
    </source>
</evidence>
<dbReference type="InterPro" id="IPR035965">
    <property type="entry name" value="PAS-like_dom_sf"/>
</dbReference>
<feature type="transmembrane region" description="Helical" evidence="15">
    <location>
        <begin position="265"/>
        <end position="286"/>
    </location>
</feature>
<keyword evidence="18" id="KW-1185">Reference proteome</keyword>
<keyword evidence="11 15" id="KW-1133">Transmembrane helix</keyword>
<feature type="transmembrane region" description="Helical" evidence="15">
    <location>
        <begin position="50"/>
        <end position="67"/>
    </location>
</feature>
<dbReference type="InterPro" id="IPR003661">
    <property type="entry name" value="HisK_dim/P_dom"/>
</dbReference>
<evidence type="ECO:0000256" key="4">
    <source>
        <dbReference type="ARBA" id="ARBA00022475"/>
    </source>
</evidence>
<evidence type="ECO:0000313" key="18">
    <source>
        <dbReference type="Proteomes" id="UP001058271"/>
    </source>
</evidence>
<evidence type="ECO:0000256" key="2">
    <source>
        <dbReference type="ARBA" id="ARBA00004651"/>
    </source>
</evidence>
<dbReference type="RefSeq" id="WP_260725584.1">
    <property type="nucleotide sequence ID" value="NZ_BAAABS010000068.1"/>
</dbReference>
<feature type="transmembrane region" description="Helical" evidence="15">
    <location>
        <begin position="233"/>
        <end position="253"/>
    </location>
</feature>
<evidence type="ECO:0000256" key="7">
    <source>
        <dbReference type="ARBA" id="ARBA00022692"/>
    </source>
</evidence>
<evidence type="ECO:0000256" key="5">
    <source>
        <dbReference type="ARBA" id="ARBA00022553"/>
    </source>
</evidence>
<dbReference type="PANTHER" id="PTHR42878:SF7">
    <property type="entry name" value="SENSOR HISTIDINE KINASE GLRK"/>
    <property type="match status" value="1"/>
</dbReference>
<evidence type="ECO:0000256" key="11">
    <source>
        <dbReference type="ARBA" id="ARBA00022989"/>
    </source>
</evidence>
<dbReference type="InterPro" id="IPR036097">
    <property type="entry name" value="HisK_dim/P_sf"/>
</dbReference>
<dbReference type="InterPro" id="IPR005467">
    <property type="entry name" value="His_kinase_dom"/>
</dbReference>
<dbReference type="PROSITE" id="PS50109">
    <property type="entry name" value="HIS_KIN"/>
    <property type="match status" value="1"/>
</dbReference>
<dbReference type="InterPro" id="IPR003594">
    <property type="entry name" value="HATPase_dom"/>
</dbReference>
<keyword evidence="4" id="KW-1003">Cell membrane</keyword>
<dbReference type="PANTHER" id="PTHR42878">
    <property type="entry name" value="TWO-COMPONENT HISTIDINE KINASE"/>
    <property type="match status" value="1"/>
</dbReference>
<dbReference type="Gene3D" id="3.30.565.10">
    <property type="entry name" value="Histidine kinase-like ATPase, C-terminal domain"/>
    <property type="match status" value="1"/>
</dbReference>
<evidence type="ECO:0000256" key="15">
    <source>
        <dbReference type="SAM" id="Phobius"/>
    </source>
</evidence>
<dbReference type="SUPFAM" id="SSF55874">
    <property type="entry name" value="ATPase domain of HSP90 chaperone/DNA topoisomerase II/histidine kinase"/>
    <property type="match status" value="1"/>
</dbReference>
<dbReference type="Gene3D" id="1.10.287.130">
    <property type="match status" value="1"/>
</dbReference>
<evidence type="ECO:0000256" key="10">
    <source>
        <dbReference type="ARBA" id="ARBA00022840"/>
    </source>
</evidence>
<feature type="domain" description="Histidine kinase" evidence="16">
    <location>
        <begin position="444"/>
        <end position="666"/>
    </location>
</feature>
<evidence type="ECO:0000313" key="17">
    <source>
        <dbReference type="EMBL" id="UWZ36260.1"/>
    </source>
</evidence>
<dbReference type="SMART" id="SM00388">
    <property type="entry name" value="HisKA"/>
    <property type="match status" value="1"/>
</dbReference>
<dbReference type="SUPFAM" id="SSF55785">
    <property type="entry name" value="PYP-like sensor domain (PAS domain)"/>
    <property type="match status" value="1"/>
</dbReference>
<dbReference type="InterPro" id="IPR036890">
    <property type="entry name" value="HATPase_C_sf"/>
</dbReference>
<reference evidence="17" key="1">
    <citation type="submission" date="2021-04" db="EMBL/GenBank/DDBJ databases">
        <title>Biosynthetic gene clusters of Dactylosporangioum roseum.</title>
        <authorList>
            <person name="Hartkoorn R.C."/>
            <person name="Beaudoing E."/>
            <person name="Hot D."/>
            <person name="Moureu S."/>
        </authorList>
    </citation>
    <scope>NUCLEOTIDE SEQUENCE</scope>
    <source>
        <strain evidence="17">NRRL B-16295</strain>
    </source>
</reference>
<dbReference type="InterPro" id="IPR050351">
    <property type="entry name" value="BphY/WalK/GraS-like"/>
</dbReference>
<comment type="subcellular location">
    <subcellularLocation>
        <location evidence="2">Cell membrane</location>
        <topology evidence="2">Multi-pass membrane protein</topology>
    </subcellularLocation>
</comment>
<dbReference type="SUPFAM" id="SSF47384">
    <property type="entry name" value="Homodimeric domain of signal transducing histidine kinase"/>
    <property type="match status" value="1"/>
</dbReference>
<feature type="transmembrane region" description="Helical" evidence="15">
    <location>
        <begin position="192"/>
        <end position="213"/>
    </location>
</feature>
<evidence type="ECO:0000256" key="8">
    <source>
        <dbReference type="ARBA" id="ARBA00022741"/>
    </source>
</evidence>
<proteinExistence type="predicted"/>
<keyword evidence="13 15" id="KW-0472">Membrane</keyword>
<keyword evidence="10" id="KW-0067">ATP-binding</keyword>
<keyword evidence="12" id="KW-0902">Two-component regulatory system</keyword>
<evidence type="ECO:0000256" key="3">
    <source>
        <dbReference type="ARBA" id="ARBA00012438"/>
    </source>
</evidence>
<feature type="transmembrane region" description="Helical" evidence="15">
    <location>
        <begin position="116"/>
        <end position="138"/>
    </location>
</feature>
<comment type="catalytic activity">
    <reaction evidence="1">
        <text>ATP + protein L-histidine = ADP + protein N-phospho-L-histidine.</text>
        <dbReference type="EC" id="2.7.13.3"/>
    </reaction>
</comment>
<evidence type="ECO:0000256" key="12">
    <source>
        <dbReference type="ARBA" id="ARBA00023012"/>
    </source>
</evidence>
<keyword evidence="6" id="KW-0808">Transferase</keyword>
<feature type="transmembrane region" description="Helical" evidence="15">
    <location>
        <begin position="73"/>
        <end position="95"/>
    </location>
</feature>
<accession>A0ABY5Z2L2</accession>
<dbReference type="InterPro" id="IPR000014">
    <property type="entry name" value="PAS"/>
</dbReference>
<sequence>MIPTAAWALLYLAATLAGRLTILDSTSLSLVWPAAGVSVLWFSAQRRRRLRWIDPIALTVITVVVNTATGAPLALACCFVVANLVQVYVFLAVFRRLCPHLWGAGGHEQLSRAVDLWRLLVVAGGAAAASTMIGPTAVWFGTGHLAWSEVAVWFTRNVVSILLIGVAGMRLGYHLTTGWRLRLAPPLRVAEYVALVVCSVTAYVVGFALNHGLPLAFPLLAVTVWSALRLHTTFVVFHDLCLGALAILFTLNGDGPFAGITAHPTRALVAQAFVGMVAIVGLSIALGRDERAALLEQLTAAGKAAAAQAHLLTTIVDSMSDGLAVVRPDGRWIMRNPAAVALLGGVTSESDHVAASDRYGLFHPDGTPLPPEEMAHHQALAGHAVRNREMLVRNPGIPDGRVVSVSATALPADGPDDEGGAVVVFHDVTAERRHRDELSSFAGVVAHDLLNPLTTIDGWAEALDDALRSMPDHPAVHEAEDSLSRINRASARMRHLINDLLAYATARDATIAPVDVVLRDLVVDVTTARGDLAAAAGTPPPQFTIGHLFDVRADPVLLRQLFDNLIGNAVKYTAPGVIPRITISSAYDAGGIVRVEIVDNGIGIPPGHHDAIFTNFHRAHRSSGYTGTGLGLAICKRIVERHGGTIMATDDEAGGSRFAFTLPSATVATPLSAARLGGSAFVS</sequence>
<evidence type="ECO:0000256" key="1">
    <source>
        <dbReference type="ARBA" id="ARBA00000085"/>
    </source>
</evidence>
<dbReference type="Pfam" id="PF02518">
    <property type="entry name" value="HATPase_c"/>
    <property type="match status" value="1"/>
</dbReference>
<evidence type="ECO:0000259" key="16">
    <source>
        <dbReference type="PROSITE" id="PS50109"/>
    </source>
</evidence>
<dbReference type="CDD" id="cd00130">
    <property type="entry name" value="PAS"/>
    <property type="match status" value="1"/>
</dbReference>
<dbReference type="Pfam" id="PF08448">
    <property type="entry name" value="PAS_4"/>
    <property type="match status" value="1"/>
</dbReference>
<protein>
    <recommendedName>
        <fullName evidence="14">Sensor-like histidine kinase SenX3</fullName>
        <ecNumber evidence="3">2.7.13.3</ecNumber>
    </recommendedName>
</protein>
<keyword evidence="7 15" id="KW-0812">Transmembrane</keyword>
<dbReference type="SMART" id="SM00387">
    <property type="entry name" value="HATPase_c"/>
    <property type="match status" value="1"/>
</dbReference>
<name>A0ABY5Z2L2_9ACTN</name>
<organism evidence="17 18">
    <name type="scientific">Dactylosporangium roseum</name>
    <dbReference type="NCBI Taxonomy" id="47989"/>
    <lineage>
        <taxon>Bacteria</taxon>
        <taxon>Bacillati</taxon>
        <taxon>Actinomycetota</taxon>
        <taxon>Actinomycetes</taxon>
        <taxon>Micromonosporales</taxon>
        <taxon>Micromonosporaceae</taxon>
        <taxon>Dactylosporangium</taxon>
    </lineage>
</organism>
<dbReference type="CDD" id="cd00082">
    <property type="entry name" value="HisKA"/>
    <property type="match status" value="1"/>
</dbReference>
<feature type="transmembrane region" description="Helical" evidence="15">
    <location>
        <begin position="150"/>
        <end position="171"/>
    </location>
</feature>
<dbReference type="EMBL" id="CP073721">
    <property type="protein sequence ID" value="UWZ36260.1"/>
    <property type="molecule type" value="Genomic_DNA"/>
</dbReference>
<gene>
    <name evidence="17" type="ORF">Drose_35285</name>
</gene>
<dbReference type="InterPro" id="IPR007895">
    <property type="entry name" value="MASE1"/>
</dbReference>
<dbReference type="InterPro" id="IPR013656">
    <property type="entry name" value="PAS_4"/>
</dbReference>
<dbReference type="Pfam" id="PF00512">
    <property type="entry name" value="HisKA"/>
    <property type="match status" value="1"/>
</dbReference>
<evidence type="ECO:0000256" key="9">
    <source>
        <dbReference type="ARBA" id="ARBA00022777"/>
    </source>
</evidence>
<dbReference type="Proteomes" id="UP001058271">
    <property type="component" value="Chromosome"/>
</dbReference>
<feature type="transmembrane region" description="Helical" evidence="15">
    <location>
        <begin position="27"/>
        <end position="43"/>
    </location>
</feature>
<evidence type="ECO:0000256" key="13">
    <source>
        <dbReference type="ARBA" id="ARBA00023136"/>
    </source>
</evidence>
<dbReference type="EC" id="2.7.13.3" evidence="3"/>
<dbReference type="InterPro" id="IPR004358">
    <property type="entry name" value="Sig_transdc_His_kin-like_C"/>
</dbReference>
<keyword evidence="8" id="KW-0547">Nucleotide-binding</keyword>
<dbReference type="PRINTS" id="PR00344">
    <property type="entry name" value="BCTRLSENSOR"/>
</dbReference>
<evidence type="ECO:0000256" key="14">
    <source>
        <dbReference type="ARBA" id="ARBA00039401"/>
    </source>
</evidence>
<keyword evidence="5" id="KW-0597">Phosphoprotein</keyword>
<dbReference type="Pfam" id="PF05231">
    <property type="entry name" value="MASE1"/>
    <property type="match status" value="1"/>
</dbReference>
<dbReference type="Gene3D" id="3.30.450.20">
    <property type="entry name" value="PAS domain"/>
    <property type="match status" value="1"/>
</dbReference>
<keyword evidence="9" id="KW-0418">Kinase</keyword>